<comment type="caution">
    <text evidence="2">The sequence shown here is derived from an EMBL/GenBank/DDBJ whole genome shotgun (WGS) entry which is preliminary data.</text>
</comment>
<evidence type="ECO:0000313" key="2">
    <source>
        <dbReference type="EMBL" id="KAL0926845.1"/>
    </source>
</evidence>
<dbReference type="SUPFAM" id="SSF118359">
    <property type="entry name" value="Expressed protein At2g23090/F21P24.15"/>
    <property type="match status" value="1"/>
</dbReference>
<reference evidence="2 3" key="1">
    <citation type="journal article" date="2024" name="Plant Biotechnol. J.">
        <title>Dendrobium thyrsiflorum genome and its molecular insights into genes involved in important horticultural traits.</title>
        <authorList>
            <person name="Chen B."/>
            <person name="Wang J.Y."/>
            <person name="Zheng P.J."/>
            <person name="Li K.L."/>
            <person name="Liang Y.M."/>
            <person name="Chen X.F."/>
            <person name="Zhang C."/>
            <person name="Zhao X."/>
            <person name="He X."/>
            <person name="Zhang G.Q."/>
            <person name="Liu Z.J."/>
            <person name="Xu Q."/>
        </authorList>
    </citation>
    <scope>NUCLEOTIDE SEQUENCE [LARGE SCALE GENOMIC DNA]</scope>
    <source>
        <strain evidence="2">GZMU011</strain>
    </source>
</reference>
<feature type="compositionally biased region" description="Basic and acidic residues" evidence="1">
    <location>
        <begin position="1"/>
        <end position="24"/>
    </location>
</feature>
<organism evidence="2 3">
    <name type="scientific">Dendrobium thyrsiflorum</name>
    <name type="common">Pinecone-like raceme dendrobium</name>
    <name type="synonym">Orchid</name>
    <dbReference type="NCBI Taxonomy" id="117978"/>
    <lineage>
        <taxon>Eukaryota</taxon>
        <taxon>Viridiplantae</taxon>
        <taxon>Streptophyta</taxon>
        <taxon>Embryophyta</taxon>
        <taxon>Tracheophyta</taxon>
        <taxon>Spermatophyta</taxon>
        <taxon>Magnoliopsida</taxon>
        <taxon>Liliopsida</taxon>
        <taxon>Asparagales</taxon>
        <taxon>Orchidaceae</taxon>
        <taxon>Epidendroideae</taxon>
        <taxon>Malaxideae</taxon>
        <taxon>Dendrobiinae</taxon>
        <taxon>Dendrobium</taxon>
    </lineage>
</organism>
<protein>
    <submittedName>
        <fullName evidence="2">Uncharacterized protein</fullName>
    </submittedName>
</protein>
<feature type="compositionally biased region" description="Basic and acidic residues" evidence="1">
    <location>
        <begin position="42"/>
        <end position="52"/>
    </location>
</feature>
<evidence type="ECO:0000256" key="1">
    <source>
        <dbReference type="SAM" id="MobiDB-lite"/>
    </source>
</evidence>
<keyword evidence="3" id="KW-1185">Reference proteome</keyword>
<dbReference type="Proteomes" id="UP001552299">
    <property type="component" value="Unassembled WGS sequence"/>
</dbReference>
<dbReference type="InterPro" id="IPR026939">
    <property type="entry name" value="ZNF706/At2g23090_sf"/>
</dbReference>
<dbReference type="EMBL" id="JANQDX010000003">
    <property type="protein sequence ID" value="KAL0926845.1"/>
    <property type="molecule type" value="Genomic_DNA"/>
</dbReference>
<dbReference type="AlphaFoldDB" id="A0ABD0VPA4"/>
<proteinExistence type="predicted"/>
<name>A0ABD0VPA4_DENTH</name>
<feature type="region of interest" description="Disordered" evidence="1">
    <location>
        <begin position="1"/>
        <end position="55"/>
    </location>
</feature>
<dbReference type="Gene3D" id="4.10.1050.10">
    <property type="entry name" value="At2g23090-like"/>
    <property type="match status" value="1"/>
</dbReference>
<accession>A0ABD0VPA4</accession>
<gene>
    <name evidence="2" type="ORF">M5K25_003097</name>
</gene>
<evidence type="ECO:0000313" key="3">
    <source>
        <dbReference type="Proteomes" id="UP001552299"/>
    </source>
</evidence>
<sequence>MVGIIRKDSGDSHGVHTVRGDERRGRKKRSEMGGGNGQKSKMAREKNVEKMKAANKGFSSNSFSVTLYFADADLPSDPLDLD</sequence>